<evidence type="ECO:0000256" key="1">
    <source>
        <dbReference type="ARBA" id="ARBA00022729"/>
    </source>
</evidence>
<dbReference type="PROSITE" id="PS51318">
    <property type="entry name" value="TAT"/>
    <property type="match status" value="1"/>
</dbReference>
<protein>
    <submittedName>
        <fullName evidence="2">Extracellular solute-binding protein</fullName>
    </submittedName>
</protein>
<gene>
    <name evidence="2" type="ORF">Q8A70_21905</name>
</gene>
<dbReference type="PANTHER" id="PTHR30222:SF17">
    <property type="entry name" value="SPERMIDINE_PUTRESCINE-BINDING PERIPLASMIC PROTEIN"/>
    <property type="match status" value="1"/>
</dbReference>
<dbReference type="InterPro" id="IPR006311">
    <property type="entry name" value="TAT_signal"/>
</dbReference>
<keyword evidence="3" id="KW-1185">Reference proteome</keyword>
<evidence type="ECO:0000313" key="3">
    <source>
        <dbReference type="Proteomes" id="UP001230156"/>
    </source>
</evidence>
<evidence type="ECO:0000313" key="2">
    <source>
        <dbReference type="EMBL" id="MDQ7250360.1"/>
    </source>
</evidence>
<dbReference type="SUPFAM" id="SSF53850">
    <property type="entry name" value="Periplasmic binding protein-like II"/>
    <property type="match status" value="1"/>
</dbReference>
<name>A0ABU0YRK7_9PROT</name>
<accession>A0ABU0YRK7</accession>
<reference evidence="3" key="1">
    <citation type="submission" date="2023-08" db="EMBL/GenBank/DDBJ databases">
        <title>Rhodospirillaceae gen. nov., a novel taxon isolated from the Yangtze River Yuezi River estuary sludge.</title>
        <authorList>
            <person name="Ruan L."/>
        </authorList>
    </citation>
    <scope>NUCLEOTIDE SEQUENCE [LARGE SCALE GENOMIC DNA]</scope>
    <source>
        <strain evidence="3">R-7</strain>
    </source>
</reference>
<dbReference type="RefSeq" id="WP_379959535.1">
    <property type="nucleotide sequence ID" value="NZ_JAUYVI010000007.1"/>
</dbReference>
<organism evidence="2 3">
    <name type="scientific">Dongia sedimenti</name>
    <dbReference type="NCBI Taxonomy" id="3064282"/>
    <lineage>
        <taxon>Bacteria</taxon>
        <taxon>Pseudomonadati</taxon>
        <taxon>Pseudomonadota</taxon>
        <taxon>Alphaproteobacteria</taxon>
        <taxon>Rhodospirillales</taxon>
        <taxon>Dongiaceae</taxon>
        <taxon>Dongia</taxon>
    </lineage>
</organism>
<sequence length="386" mass="41696">MNDLLKHVLDTRLNRPMHRRRFIQGAAGLATLTVLGAGGSAFGEEKLGGPLNFFGYDGEQGANVAKDFLEKNDIQLNAAFAGAADETLTRFKTGGRGSMDIMTMNKDFQRSVIDAKVELFQPLDLARIPNAAGLFAGFKDANWLVRDGKTYGVPMIWGDEPCIWNPTKWQGVPDRYTDFADPKYKGEIVLLDDPFGNIWLFAKSVGVKDPSRLTKAELDKAVAAMMTIKPNVAAIGASLGDMADIMIRGDASMGLGGWAYQTIIAKQKGVTLVVGSPAVDDRFFWSDAYAIAIDAPNLANAYGLINFITSPEANATLATELGSGCTVEKAYDLLSDDMKKLYDYSHVRAPGAGILGAQTVVPKQEPEGDIVGAQAWVEAWQAFKVA</sequence>
<dbReference type="Pfam" id="PF13416">
    <property type="entry name" value="SBP_bac_8"/>
    <property type="match status" value="1"/>
</dbReference>
<dbReference type="PANTHER" id="PTHR30222">
    <property type="entry name" value="SPERMIDINE/PUTRESCINE-BINDING PERIPLASMIC PROTEIN"/>
    <property type="match status" value="1"/>
</dbReference>
<dbReference type="Gene3D" id="3.40.190.10">
    <property type="entry name" value="Periplasmic binding protein-like II"/>
    <property type="match status" value="2"/>
</dbReference>
<dbReference type="EMBL" id="JAUYVI010000007">
    <property type="protein sequence ID" value="MDQ7250360.1"/>
    <property type="molecule type" value="Genomic_DNA"/>
</dbReference>
<proteinExistence type="predicted"/>
<comment type="caution">
    <text evidence="2">The sequence shown here is derived from an EMBL/GenBank/DDBJ whole genome shotgun (WGS) entry which is preliminary data.</text>
</comment>
<dbReference type="InterPro" id="IPR006059">
    <property type="entry name" value="SBP"/>
</dbReference>
<dbReference type="Proteomes" id="UP001230156">
    <property type="component" value="Unassembled WGS sequence"/>
</dbReference>
<keyword evidence="1" id="KW-0732">Signal</keyword>